<accession>A0ABP8DQ53</accession>
<feature type="region of interest" description="Disordered" evidence="1">
    <location>
        <begin position="118"/>
        <end position="142"/>
    </location>
</feature>
<gene>
    <name evidence="2" type="ORF">GCM10022255_094650</name>
</gene>
<keyword evidence="3" id="KW-1185">Reference proteome</keyword>
<evidence type="ECO:0000313" key="2">
    <source>
        <dbReference type="EMBL" id="GAA4261565.1"/>
    </source>
</evidence>
<evidence type="ECO:0000256" key="1">
    <source>
        <dbReference type="SAM" id="MobiDB-lite"/>
    </source>
</evidence>
<name>A0ABP8DQ53_9ACTN</name>
<dbReference type="Proteomes" id="UP001500620">
    <property type="component" value="Unassembled WGS sequence"/>
</dbReference>
<reference evidence="3" key="1">
    <citation type="journal article" date="2019" name="Int. J. Syst. Evol. Microbiol.">
        <title>The Global Catalogue of Microorganisms (GCM) 10K type strain sequencing project: providing services to taxonomists for standard genome sequencing and annotation.</title>
        <authorList>
            <consortium name="The Broad Institute Genomics Platform"/>
            <consortium name="The Broad Institute Genome Sequencing Center for Infectious Disease"/>
            <person name="Wu L."/>
            <person name="Ma J."/>
        </authorList>
    </citation>
    <scope>NUCLEOTIDE SEQUENCE [LARGE SCALE GENOMIC DNA]</scope>
    <source>
        <strain evidence="3">JCM 17441</strain>
    </source>
</reference>
<comment type="caution">
    <text evidence="2">The sequence shown here is derived from an EMBL/GenBank/DDBJ whole genome shotgun (WGS) entry which is preliminary data.</text>
</comment>
<evidence type="ECO:0000313" key="3">
    <source>
        <dbReference type="Proteomes" id="UP001500620"/>
    </source>
</evidence>
<organism evidence="2 3">
    <name type="scientific">Dactylosporangium darangshiense</name>
    <dbReference type="NCBI Taxonomy" id="579108"/>
    <lineage>
        <taxon>Bacteria</taxon>
        <taxon>Bacillati</taxon>
        <taxon>Actinomycetota</taxon>
        <taxon>Actinomycetes</taxon>
        <taxon>Micromonosporales</taxon>
        <taxon>Micromonosporaceae</taxon>
        <taxon>Dactylosporangium</taxon>
    </lineage>
</organism>
<protein>
    <submittedName>
        <fullName evidence="2">Uncharacterized protein</fullName>
    </submittedName>
</protein>
<sequence length="142" mass="15798">MQTANHGHPTPDEAEWLLSAFVRQYNRSDNRGDERDHDREHDWDLPDHVRALGELLDQASAPGNPDELAGEEEVVTAFRAVYANAATRHLSIAYLWPTGTVRWLVVLRVAVCVGRRAHRRHGPGRTGPRRAAPGRGSDQAAP</sequence>
<dbReference type="EMBL" id="BAABAT010000046">
    <property type="protein sequence ID" value="GAA4261565.1"/>
    <property type="molecule type" value="Genomic_DNA"/>
</dbReference>
<proteinExistence type="predicted"/>